<protein>
    <submittedName>
        <fullName evidence="2">Uncharacterized protein</fullName>
    </submittedName>
</protein>
<accession>A0AAQ3TYG3</accession>
<name>A0AAQ3TYG3_PASNO</name>
<organism evidence="2 3">
    <name type="scientific">Paspalum notatum var. saurae</name>
    <dbReference type="NCBI Taxonomy" id="547442"/>
    <lineage>
        <taxon>Eukaryota</taxon>
        <taxon>Viridiplantae</taxon>
        <taxon>Streptophyta</taxon>
        <taxon>Embryophyta</taxon>
        <taxon>Tracheophyta</taxon>
        <taxon>Spermatophyta</taxon>
        <taxon>Magnoliopsida</taxon>
        <taxon>Liliopsida</taxon>
        <taxon>Poales</taxon>
        <taxon>Poaceae</taxon>
        <taxon>PACMAD clade</taxon>
        <taxon>Panicoideae</taxon>
        <taxon>Andropogonodae</taxon>
        <taxon>Paspaleae</taxon>
        <taxon>Paspalinae</taxon>
        <taxon>Paspalum</taxon>
    </lineage>
</organism>
<dbReference type="AlphaFoldDB" id="A0AAQ3TYG3"/>
<keyword evidence="3" id="KW-1185">Reference proteome</keyword>
<feature type="region of interest" description="Disordered" evidence="1">
    <location>
        <begin position="32"/>
        <end position="89"/>
    </location>
</feature>
<evidence type="ECO:0000256" key="1">
    <source>
        <dbReference type="SAM" id="MobiDB-lite"/>
    </source>
</evidence>
<proteinExistence type="predicted"/>
<sequence length="139" mass="13817">MRGSGLGGGVDTSAPFLPSLPHGGGVLAWHQHDGSGQGGRRTGAAAMAPTPPSLPFPAAAASQRGVSGGPAWRGRGGGAASTERGRPCHGSADGVRWGRWALGSLGIFFIFSVLTGEVEKFTVLATQVNTSGGTGAPLL</sequence>
<reference evidence="2 3" key="1">
    <citation type="submission" date="2024-02" db="EMBL/GenBank/DDBJ databases">
        <title>High-quality chromosome-scale genome assembly of Pensacola bahiagrass (Paspalum notatum Flugge var. saurae).</title>
        <authorList>
            <person name="Vega J.M."/>
            <person name="Podio M."/>
            <person name="Orjuela J."/>
            <person name="Siena L.A."/>
            <person name="Pessino S.C."/>
            <person name="Combes M.C."/>
            <person name="Mariac C."/>
            <person name="Albertini E."/>
            <person name="Pupilli F."/>
            <person name="Ortiz J.P.A."/>
            <person name="Leblanc O."/>
        </authorList>
    </citation>
    <scope>NUCLEOTIDE SEQUENCE [LARGE SCALE GENOMIC DNA]</scope>
    <source>
        <strain evidence="2">R1</strain>
        <tissue evidence="2">Leaf</tissue>
    </source>
</reference>
<dbReference type="Proteomes" id="UP001341281">
    <property type="component" value="Chromosome 06"/>
</dbReference>
<gene>
    <name evidence="2" type="ORF">U9M48_029248</name>
</gene>
<dbReference type="EMBL" id="CP144750">
    <property type="protein sequence ID" value="WVZ81923.1"/>
    <property type="molecule type" value="Genomic_DNA"/>
</dbReference>
<evidence type="ECO:0000313" key="2">
    <source>
        <dbReference type="EMBL" id="WVZ81923.1"/>
    </source>
</evidence>
<evidence type="ECO:0000313" key="3">
    <source>
        <dbReference type="Proteomes" id="UP001341281"/>
    </source>
</evidence>